<reference evidence="7" key="2">
    <citation type="submission" date="2025-08" db="UniProtKB">
        <authorList>
            <consortium name="RefSeq"/>
        </authorList>
    </citation>
    <scope>IDENTIFICATION</scope>
    <source>
        <strain evidence="7">S238N-H82</strain>
        <tissue evidence="7">Testes</tissue>
    </source>
</reference>
<dbReference type="AlphaFoldDB" id="A0A9J7HXZ3"/>
<evidence type="ECO:0000256" key="3">
    <source>
        <dbReference type="ARBA" id="ARBA00033306"/>
    </source>
</evidence>
<feature type="region of interest" description="Disordered" evidence="5">
    <location>
        <begin position="117"/>
        <end position="166"/>
    </location>
</feature>
<dbReference type="OrthoDB" id="521617at2759"/>
<dbReference type="InterPro" id="IPR038797">
    <property type="entry name" value="Fltp"/>
</dbReference>
<dbReference type="OMA" id="MACHFSA"/>
<proteinExistence type="inferred from homology"/>
<keyword evidence="6" id="KW-1185">Reference proteome</keyword>
<organism evidence="6 7">
    <name type="scientific">Branchiostoma floridae</name>
    <name type="common">Florida lancelet</name>
    <name type="synonym">Amphioxus</name>
    <dbReference type="NCBI Taxonomy" id="7739"/>
    <lineage>
        <taxon>Eukaryota</taxon>
        <taxon>Metazoa</taxon>
        <taxon>Chordata</taxon>
        <taxon>Cephalochordata</taxon>
        <taxon>Leptocardii</taxon>
        <taxon>Amphioxiformes</taxon>
        <taxon>Branchiostomatidae</taxon>
        <taxon>Branchiostoma</taxon>
    </lineage>
</organism>
<evidence type="ECO:0000313" key="7">
    <source>
        <dbReference type="RefSeq" id="XP_035666152.1"/>
    </source>
</evidence>
<dbReference type="Pfam" id="PF22611">
    <property type="entry name" value="CFAP126"/>
    <property type="match status" value="1"/>
</dbReference>
<evidence type="ECO:0000256" key="4">
    <source>
        <dbReference type="ARBA" id="ARBA00045261"/>
    </source>
</evidence>
<dbReference type="RefSeq" id="XP_035666152.1">
    <property type="nucleotide sequence ID" value="XM_035810259.1"/>
</dbReference>
<evidence type="ECO:0000256" key="1">
    <source>
        <dbReference type="ARBA" id="ARBA00009887"/>
    </source>
</evidence>
<evidence type="ECO:0000256" key="2">
    <source>
        <dbReference type="ARBA" id="ARBA00019181"/>
    </source>
</evidence>
<dbReference type="CDD" id="cd23705">
    <property type="entry name" value="Flattop"/>
    <property type="match status" value="1"/>
</dbReference>
<dbReference type="Proteomes" id="UP000001554">
    <property type="component" value="Chromosome 1"/>
</dbReference>
<evidence type="ECO:0000313" key="6">
    <source>
        <dbReference type="Proteomes" id="UP000001554"/>
    </source>
</evidence>
<evidence type="ECO:0000256" key="5">
    <source>
        <dbReference type="SAM" id="MobiDB-lite"/>
    </source>
</evidence>
<comment type="similarity">
    <text evidence="1">Belongs to the Flattop family.</text>
</comment>
<gene>
    <name evidence="7" type="primary">LOC118409315</name>
</gene>
<dbReference type="KEGG" id="bfo:118409315"/>
<reference evidence="6" key="1">
    <citation type="journal article" date="2020" name="Nat. Ecol. Evol.">
        <title>Deeply conserved synteny resolves early events in vertebrate evolution.</title>
        <authorList>
            <person name="Simakov O."/>
            <person name="Marletaz F."/>
            <person name="Yue J.X."/>
            <person name="O'Connell B."/>
            <person name="Jenkins J."/>
            <person name="Brandt A."/>
            <person name="Calef R."/>
            <person name="Tung C.H."/>
            <person name="Huang T.K."/>
            <person name="Schmutz J."/>
            <person name="Satoh N."/>
            <person name="Yu J.K."/>
            <person name="Putnam N.H."/>
            <person name="Green R.E."/>
            <person name="Rokhsar D.S."/>
        </authorList>
    </citation>
    <scope>NUCLEOTIDE SEQUENCE [LARGE SCALE GENOMIC DNA]</scope>
    <source>
        <strain evidence="6">S238N-H82</strain>
    </source>
</reference>
<dbReference type="GO" id="GO:0036064">
    <property type="term" value="C:ciliary basal body"/>
    <property type="evidence" value="ECO:0000318"/>
    <property type="project" value="GO_Central"/>
</dbReference>
<accession>A0A9J7HXZ3</accession>
<dbReference type="PANTHER" id="PTHR34639">
    <property type="entry name" value="PROTEIN FLATTOP"/>
    <property type="match status" value="1"/>
</dbReference>
<sequence>MACHFSANQYQNAFDPKRLQNWNVPSGYKERPTKLEGFTQIVANNRGHLLPGVPRSATSPWGTFLGTWDMPKSIPPCPPTSLTARSAKAADKILAAQQRSKLNTASNGFNIAKLHKLELRARSAPPKLKSPAPQRQKSATPTKAPSPAAPDRVPTPALERVVEVES</sequence>
<feature type="compositionally biased region" description="Low complexity" evidence="5">
    <location>
        <begin position="137"/>
        <end position="150"/>
    </location>
</feature>
<name>A0A9J7HXZ3_BRAFL</name>
<protein>
    <recommendedName>
        <fullName evidence="2">Protein Flattop</fullName>
    </recommendedName>
    <alternativeName>
        <fullName evidence="3">Cilia- and flagella-associated protein 126</fullName>
    </alternativeName>
</protein>
<dbReference type="PANTHER" id="PTHR34639:SF1">
    <property type="entry name" value="PROTEIN FLATTOP"/>
    <property type="match status" value="1"/>
</dbReference>
<comment type="function">
    <text evidence="4">Microtubule inner protein (MIP) part of the dynein-decorated doublet microtubules (DMTs) in cilia axoneme. Acts as a regulator of cilium basal body docking and positioning in mono- and multiciliated cells. Regulates basal body docking and cilia formation in multiciliated lung cells. Regulates kinocilium positioning and stereocilia bundle morphogenesis in the inner ear.</text>
</comment>
<dbReference type="GO" id="GO:0044782">
    <property type="term" value="P:cilium organization"/>
    <property type="evidence" value="ECO:0000318"/>
    <property type="project" value="GO_Central"/>
</dbReference>
<dbReference type="GeneID" id="118409315"/>